<keyword evidence="2" id="KW-0520">NAD</keyword>
<evidence type="ECO:0000313" key="5">
    <source>
        <dbReference type="Proteomes" id="UP001237105"/>
    </source>
</evidence>
<dbReference type="InterPro" id="IPR036188">
    <property type="entry name" value="FAD/NAD-bd_sf"/>
</dbReference>
<protein>
    <submittedName>
        <fullName evidence="4">FAD-dependent monooxygenase</fullName>
    </submittedName>
</protein>
<dbReference type="InterPro" id="IPR002938">
    <property type="entry name" value="FAD-bd"/>
</dbReference>
<dbReference type="Proteomes" id="UP001237105">
    <property type="component" value="Unassembled WGS sequence"/>
</dbReference>
<dbReference type="InterPro" id="IPR050631">
    <property type="entry name" value="PheA/TfdB_FAD_monoxygenase"/>
</dbReference>
<evidence type="ECO:0000256" key="2">
    <source>
        <dbReference type="ARBA" id="ARBA00023027"/>
    </source>
</evidence>
<keyword evidence="1" id="KW-0560">Oxidoreductase</keyword>
<dbReference type="Gene3D" id="3.50.50.60">
    <property type="entry name" value="FAD/NAD(P)-binding domain"/>
    <property type="match status" value="1"/>
</dbReference>
<feature type="domain" description="FAD-binding" evidence="3">
    <location>
        <begin position="126"/>
        <end position="318"/>
    </location>
</feature>
<dbReference type="RefSeq" id="WP_282535021.1">
    <property type="nucleotide sequence ID" value="NZ_JASCIS010000009.1"/>
</dbReference>
<dbReference type="GO" id="GO:0004497">
    <property type="term" value="F:monooxygenase activity"/>
    <property type="evidence" value="ECO:0007669"/>
    <property type="project" value="UniProtKB-KW"/>
</dbReference>
<dbReference type="Gene3D" id="3.30.9.20">
    <property type="match status" value="1"/>
</dbReference>
<name>A0ABT6SW80_9ACTN</name>
<comment type="caution">
    <text evidence="4">The sequence shown here is derived from an EMBL/GenBank/DDBJ whole genome shotgun (WGS) entry which is preliminary data.</text>
</comment>
<evidence type="ECO:0000313" key="4">
    <source>
        <dbReference type="EMBL" id="MDI3419109.1"/>
    </source>
</evidence>
<sequence length="402" mass="44949">MKITCVGGGPAALYLSILVKLDEPGHEVTVLERNQEGATYGWGVTFWPDTLNLLKTHDPESGRRIGEQAVRWRDGMAQVGDRTATHAGDAGYAIGRHRLLRTLTRRAQELGVRTEFGHEVRADVPDADLVVAADGMNSRMRSQHAEHFGTRITHGNTRFLWLGTTKVFTTFSFAFVPTDHGWIWCYAYGFSSTESTCVIECSPSTWSGLGLDTMEHAACLRLLEQQFASLLGGHPLISRADRMRDGQNWQPFRTLTNRNWSHGNSVLLGDAAHTTHFSIGAGTALALQDAVALARQLRTVPERGLGPALSHYEKERKRALLPVQSAARHSAQWYENLPRYLRLPPEQMFALLGQRHSPLLPHVPPGLYYRLDRVVSQADSLRRFKRWLGPHIGKVAQQISRP</sequence>
<keyword evidence="4" id="KW-0503">Monooxygenase</keyword>
<accession>A0ABT6SW80</accession>
<dbReference type="EMBL" id="JASCIS010000009">
    <property type="protein sequence ID" value="MDI3419109.1"/>
    <property type="molecule type" value="Genomic_DNA"/>
</dbReference>
<dbReference type="PANTHER" id="PTHR43476">
    <property type="entry name" value="3-(3-HYDROXY-PHENYL)PROPIONATE/3-HYDROXYCINNAMIC ACID HYDROXYLASE"/>
    <property type="match status" value="1"/>
</dbReference>
<dbReference type="Pfam" id="PF01494">
    <property type="entry name" value="FAD_binding_3"/>
    <property type="match status" value="1"/>
</dbReference>
<organism evidence="4 5">
    <name type="scientific">Streptomyces luteolus</name>
    <dbReference type="NCBI Taxonomy" id="3043615"/>
    <lineage>
        <taxon>Bacteria</taxon>
        <taxon>Bacillati</taxon>
        <taxon>Actinomycetota</taxon>
        <taxon>Actinomycetes</taxon>
        <taxon>Kitasatosporales</taxon>
        <taxon>Streptomycetaceae</taxon>
        <taxon>Streptomyces</taxon>
    </lineage>
</organism>
<dbReference type="PANTHER" id="PTHR43476:SF4">
    <property type="entry name" value="BLR0106 PROTEIN"/>
    <property type="match status" value="1"/>
</dbReference>
<gene>
    <name evidence="4" type="ORF">QIT00_11135</name>
</gene>
<dbReference type="SUPFAM" id="SSF51905">
    <property type="entry name" value="FAD/NAD(P)-binding domain"/>
    <property type="match status" value="1"/>
</dbReference>
<evidence type="ECO:0000256" key="1">
    <source>
        <dbReference type="ARBA" id="ARBA00023002"/>
    </source>
</evidence>
<evidence type="ECO:0000259" key="3">
    <source>
        <dbReference type="Pfam" id="PF01494"/>
    </source>
</evidence>
<reference evidence="4 5" key="1">
    <citation type="submission" date="2023-05" db="EMBL/GenBank/DDBJ databases">
        <title>Draft genome sequence of Streptomyces sp. B-S-A12 isolated from a cave soil in Thailand.</title>
        <authorList>
            <person name="Chamroensaksri N."/>
            <person name="Muangham S."/>
        </authorList>
    </citation>
    <scope>NUCLEOTIDE SEQUENCE [LARGE SCALE GENOMIC DNA]</scope>
    <source>
        <strain evidence="4 5">B-S-A12</strain>
    </source>
</reference>
<proteinExistence type="predicted"/>
<keyword evidence="5" id="KW-1185">Reference proteome</keyword>